<dbReference type="Pfam" id="PF04397">
    <property type="entry name" value="LytTR"/>
    <property type="match status" value="1"/>
</dbReference>
<dbReference type="InterPro" id="IPR046947">
    <property type="entry name" value="LytR-like"/>
</dbReference>
<proteinExistence type="predicted"/>
<dbReference type="Proteomes" id="UP000006327">
    <property type="component" value="Unassembled WGS sequence"/>
</dbReference>
<dbReference type="Pfam" id="PF00072">
    <property type="entry name" value="Response_reg"/>
    <property type="match status" value="1"/>
</dbReference>
<evidence type="ECO:0000313" key="6">
    <source>
        <dbReference type="Proteomes" id="UP000006327"/>
    </source>
</evidence>
<keyword evidence="6" id="KW-1185">Reference proteome</keyword>
<sequence length="279" mass="31386">MSRQLTAIIVDDEPLAREGLMLRLNGDTRFDVIAQCPSAFHALQVIEEFQPDIAFVDIEMPGLSGLELAEQLSKNTTPVPKVVFVTAFKEFALNAFEFQAFDYLLKPFSDDRLASCLSNLVDSFFASDVVLQHLKLDELLSRKTGNSIDGFIHNLEVSSGGSMSELQRTVSMKSGSEWIRVKLDDISWIEAAGDYMCVHTLEGTHIIRKTLKQFELELDTNLFPRVNRSAMINMSKLTRLTPNSNGEYIAKLTSGDSVKVSRKYKFKLEELRKSEGFSD</sequence>
<dbReference type="GO" id="GO:0003677">
    <property type="term" value="F:DNA binding"/>
    <property type="evidence" value="ECO:0007669"/>
    <property type="project" value="InterPro"/>
</dbReference>
<gene>
    <name evidence="5" type="ORF">GARC_1543</name>
</gene>
<dbReference type="OrthoDB" id="236568at2"/>
<dbReference type="SMART" id="SM00448">
    <property type="entry name" value="REC"/>
    <property type="match status" value="1"/>
</dbReference>
<dbReference type="GO" id="GO:0000156">
    <property type="term" value="F:phosphorelay response regulator activity"/>
    <property type="evidence" value="ECO:0007669"/>
    <property type="project" value="InterPro"/>
</dbReference>
<dbReference type="PROSITE" id="PS50930">
    <property type="entry name" value="HTH_LYTTR"/>
    <property type="match status" value="1"/>
</dbReference>
<dbReference type="EMBL" id="BAEO01000018">
    <property type="protein sequence ID" value="GAC18515.1"/>
    <property type="molecule type" value="Genomic_DNA"/>
</dbReference>
<dbReference type="STRING" id="493475.GARC_1543"/>
<accession>K6Z512</accession>
<evidence type="ECO:0000259" key="3">
    <source>
        <dbReference type="PROSITE" id="PS50110"/>
    </source>
</evidence>
<protein>
    <submittedName>
        <fullName evidence="5">Response regulator receiver protein</fullName>
    </submittedName>
</protein>
<feature type="domain" description="HTH LytTR-type" evidence="4">
    <location>
        <begin position="170"/>
        <end position="274"/>
    </location>
</feature>
<dbReference type="eggNOG" id="COG3279">
    <property type="taxonomic scope" value="Bacteria"/>
</dbReference>
<dbReference type="PANTHER" id="PTHR37299">
    <property type="entry name" value="TRANSCRIPTIONAL REGULATOR-RELATED"/>
    <property type="match status" value="1"/>
</dbReference>
<evidence type="ECO:0000259" key="4">
    <source>
        <dbReference type="PROSITE" id="PS50930"/>
    </source>
</evidence>
<dbReference type="SMART" id="SM00850">
    <property type="entry name" value="LytTR"/>
    <property type="match status" value="1"/>
</dbReference>
<feature type="domain" description="Response regulatory" evidence="3">
    <location>
        <begin position="6"/>
        <end position="121"/>
    </location>
</feature>
<evidence type="ECO:0000256" key="2">
    <source>
        <dbReference type="PROSITE-ProRule" id="PRU00169"/>
    </source>
</evidence>
<dbReference type="SUPFAM" id="SSF52172">
    <property type="entry name" value="CheY-like"/>
    <property type="match status" value="1"/>
</dbReference>
<dbReference type="AlphaFoldDB" id="K6Z512"/>
<dbReference type="InterPro" id="IPR001789">
    <property type="entry name" value="Sig_transdc_resp-reg_receiver"/>
</dbReference>
<dbReference type="Gene3D" id="2.40.50.1020">
    <property type="entry name" value="LytTr DNA-binding domain"/>
    <property type="match status" value="1"/>
</dbReference>
<name>K6Z512_9ALTE</name>
<comment type="caution">
    <text evidence="5">The sequence shown here is derived from an EMBL/GenBank/DDBJ whole genome shotgun (WGS) entry which is preliminary data.</text>
</comment>
<evidence type="ECO:0000256" key="1">
    <source>
        <dbReference type="ARBA" id="ARBA00023012"/>
    </source>
</evidence>
<reference evidence="5 6" key="1">
    <citation type="journal article" date="2017" name="Antonie Van Leeuwenhoek">
        <title>Rhizobium rhizosphaerae sp. nov., a novel species isolated from rice rhizosphere.</title>
        <authorList>
            <person name="Zhao J.J."/>
            <person name="Zhang J."/>
            <person name="Zhang R.J."/>
            <person name="Zhang C.W."/>
            <person name="Yin H.Q."/>
            <person name="Zhang X.X."/>
        </authorList>
    </citation>
    <scope>NUCLEOTIDE SEQUENCE [LARGE SCALE GENOMIC DNA]</scope>
    <source>
        <strain evidence="5 6">BSs20135</strain>
    </source>
</reference>
<dbReference type="PROSITE" id="PS50110">
    <property type="entry name" value="RESPONSE_REGULATORY"/>
    <property type="match status" value="1"/>
</dbReference>
<dbReference type="Gene3D" id="3.40.50.2300">
    <property type="match status" value="1"/>
</dbReference>
<dbReference type="InterPro" id="IPR007492">
    <property type="entry name" value="LytTR_DNA-bd_dom"/>
</dbReference>
<feature type="modified residue" description="4-aspartylphosphate" evidence="2">
    <location>
        <position position="57"/>
    </location>
</feature>
<keyword evidence="2" id="KW-0597">Phosphoprotein</keyword>
<dbReference type="InterPro" id="IPR011006">
    <property type="entry name" value="CheY-like_superfamily"/>
</dbReference>
<dbReference type="PANTHER" id="PTHR37299:SF1">
    <property type="entry name" value="STAGE 0 SPORULATION PROTEIN A HOMOLOG"/>
    <property type="match status" value="1"/>
</dbReference>
<keyword evidence="1" id="KW-0902">Two-component regulatory system</keyword>
<organism evidence="5 6">
    <name type="scientific">Paraglaciecola arctica BSs20135</name>
    <dbReference type="NCBI Taxonomy" id="493475"/>
    <lineage>
        <taxon>Bacteria</taxon>
        <taxon>Pseudomonadati</taxon>
        <taxon>Pseudomonadota</taxon>
        <taxon>Gammaproteobacteria</taxon>
        <taxon>Alteromonadales</taxon>
        <taxon>Alteromonadaceae</taxon>
        <taxon>Paraglaciecola</taxon>
    </lineage>
</organism>
<dbReference type="RefSeq" id="WP_007618431.1">
    <property type="nucleotide sequence ID" value="NZ_BAEO01000018.1"/>
</dbReference>
<evidence type="ECO:0000313" key="5">
    <source>
        <dbReference type="EMBL" id="GAC18515.1"/>
    </source>
</evidence>